<evidence type="ECO:0000313" key="3">
    <source>
        <dbReference type="Proteomes" id="UP000663866"/>
    </source>
</evidence>
<dbReference type="EMBL" id="CAJOBG010093846">
    <property type="protein sequence ID" value="CAF4675258.1"/>
    <property type="molecule type" value="Genomic_DNA"/>
</dbReference>
<protein>
    <submittedName>
        <fullName evidence="2">Uncharacterized protein</fullName>
    </submittedName>
</protein>
<evidence type="ECO:0000313" key="1">
    <source>
        <dbReference type="EMBL" id="CAF4387195.1"/>
    </source>
</evidence>
<proteinExistence type="predicted"/>
<feature type="non-terminal residue" evidence="2">
    <location>
        <position position="1"/>
    </location>
</feature>
<sequence>RNHEMMEETSSTITVPATFMFRMLTSFYQLRRPEGLFGLDNDDDEATE</sequence>
<dbReference type="AlphaFoldDB" id="A0A821H2Z3"/>
<dbReference type="Proteomes" id="UP000663866">
    <property type="component" value="Unassembled WGS sequence"/>
</dbReference>
<dbReference type="Proteomes" id="UP000681967">
    <property type="component" value="Unassembled WGS sequence"/>
</dbReference>
<dbReference type="EMBL" id="CAJOBH010052770">
    <property type="protein sequence ID" value="CAF4387195.1"/>
    <property type="molecule type" value="Genomic_DNA"/>
</dbReference>
<evidence type="ECO:0000313" key="2">
    <source>
        <dbReference type="EMBL" id="CAF4675258.1"/>
    </source>
</evidence>
<name>A0A821H2Z3_9BILA</name>
<gene>
    <name evidence="1" type="ORF">BYL167_LOCUS30993</name>
    <name evidence="2" type="ORF">OVN521_LOCUS47543</name>
</gene>
<comment type="caution">
    <text evidence="2">The sequence shown here is derived from an EMBL/GenBank/DDBJ whole genome shotgun (WGS) entry which is preliminary data.</text>
</comment>
<accession>A0A821H2Z3</accession>
<organism evidence="2 3">
    <name type="scientific">Rotaria magnacalcarata</name>
    <dbReference type="NCBI Taxonomy" id="392030"/>
    <lineage>
        <taxon>Eukaryota</taxon>
        <taxon>Metazoa</taxon>
        <taxon>Spiralia</taxon>
        <taxon>Gnathifera</taxon>
        <taxon>Rotifera</taxon>
        <taxon>Eurotatoria</taxon>
        <taxon>Bdelloidea</taxon>
        <taxon>Philodinida</taxon>
        <taxon>Philodinidae</taxon>
        <taxon>Rotaria</taxon>
    </lineage>
</organism>
<keyword evidence="3" id="KW-1185">Reference proteome</keyword>
<reference evidence="2" key="1">
    <citation type="submission" date="2021-02" db="EMBL/GenBank/DDBJ databases">
        <authorList>
            <person name="Nowell W R."/>
        </authorList>
    </citation>
    <scope>NUCLEOTIDE SEQUENCE</scope>
</reference>